<gene>
    <name evidence="2" type="ORF">KQ910_09070</name>
</gene>
<proteinExistence type="predicted"/>
<keyword evidence="1" id="KW-1133">Transmembrane helix</keyword>
<name>A0ABS6IH35_9HYPH</name>
<dbReference type="EMBL" id="JAHOPB010000001">
    <property type="protein sequence ID" value="MBU8873914.1"/>
    <property type="molecule type" value="Genomic_DNA"/>
</dbReference>
<keyword evidence="1" id="KW-0472">Membrane</keyword>
<keyword evidence="1" id="KW-0812">Transmembrane</keyword>
<evidence type="ECO:0000256" key="1">
    <source>
        <dbReference type="SAM" id="Phobius"/>
    </source>
</evidence>
<comment type="caution">
    <text evidence="2">The sequence shown here is derived from an EMBL/GenBank/DDBJ whole genome shotgun (WGS) entry which is preliminary data.</text>
</comment>
<dbReference type="RefSeq" id="WP_216958531.1">
    <property type="nucleotide sequence ID" value="NZ_JAHOPB010000001.1"/>
</dbReference>
<feature type="transmembrane region" description="Helical" evidence="1">
    <location>
        <begin position="24"/>
        <end position="45"/>
    </location>
</feature>
<keyword evidence="3" id="KW-1185">Reference proteome</keyword>
<organism evidence="2 3">
    <name type="scientific">Reyranella humidisoli</name>
    <dbReference type="NCBI Taxonomy" id="2849149"/>
    <lineage>
        <taxon>Bacteria</taxon>
        <taxon>Pseudomonadati</taxon>
        <taxon>Pseudomonadota</taxon>
        <taxon>Alphaproteobacteria</taxon>
        <taxon>Hyphomicrobiales</taxon>
        <taxon>Reyranellaceae</taxon>
        <taxon>Reyranella</taxon>
    </lineage>
</organism>
<evidence type="ECO:0000313" key="3">
    <source>
        <dbReference type="Proteomes" id="UP000727907"/>
    </source>
</evidence>
<reference evidence="2 3" key="1">
    <citation type="submission" date="2021-06" db="EMBL/GenBank/DDBJ databases">
        <authorList>
            <person name="Lee D.H."/>
        </authorList>
    </citation>
    <scope>NUCLEOTIDE SEQUENCE [LARGE SCALE GENOMIC DNA]</scope>
    <source>
        <strain evidence="2 3">MMS21-HV4-11</strain>
    </source>
</reference>
<accession>A0ABS6IH35</accession>
<sequence length="64" mass="7252">MQRRISTGKLDRPRGLAAAATRGVALRTLYLGCWFLRAGMVYYFFGLETKGKSIERIDRELAKA</sequence>
<protein>
    <submittedName>
        <fullName evidence="2">Uncharacterized protein</fullName>
    </submittedName>
</protein>
<dbReference type="Proteomes" id="UP000727907">
    <property type="component" value="Unassembled WGS sequence"/>
</dbReference>
<evidence type="ECO:0000313" key="2">
    <source>
        <dbReference type="EMBL" id="MBU8873914.1"/>
    </source>
</evidence>